<organism evidence="1 2">
    <name type="scientific">Nocardia implantans</name>
    <dbReference type="NCBI Taxonomy" id="3108168"/>
    <lineage>
        <taxon>Bacteria</taxon>
        <taxon>Bacillati</taxon>
        <taxon>Actinomycetota</taxon>
        <taxon>Actinomycetes</taxon>
        <taxon>Mycobacteriales</taxon>
        <taxon>Nocardiaceae</taxon>
        <taxon>Nocardia</taxon>
    </lineage>
</organism>
<dbReference type="EMBL" id="JAYKYQ010000009">
    <property type="protein sequence ID" value="MEB3512746.1"/>
    <property type="molecule type" value="Genomic_DNA"/>
</dbReference>
<comment type="caution">
    <text evidence="1">The sequence shown here is derived from an EMBL/GenBank/DDBJ whole genome shotgun (WGS) entry which is preliminary data.</text>
</comment>
<protein>
    <submittedName>
        <fullName evidence="1">Uncharacterized protein</fullName>
    </submittedName>
</protein>
<accession>A0ABU6AZ26</accession>
<keyword evidence="2" id="KW-1185">Reference proteome</keyword>
<proteinExistence type="predicted"/>
<reference evidence="1 2" key="1">
    <citation type="submission" date="2023-12" db="EMBL/GenBank/DDBJ databases">
        <title>novel species in genus Nocarida.</title>
        <authorList>
            <person name="Li Z."/>
        </authorList>
    </citation>
    <scope>NUCLEOTIDE SEQUENCE [LARGE SCALE GENOMIC DNA]</scope>
    <source>
        <strain evidence="1 2">CDC186</strain>
    </source>
</reference>
<gene>
    <name evidence="1" type="ORF">U3653_22175</name>
</gene>
<dbReference type="RefSeq" id="WP_195081575.1">
    <property type="nucleotide sequence ID" value="NZ_JAYESH010000007.1"/>
</dbReference>
<evidence type="ECO:0000313" key="2">
    <source>
        <dbReference type="Proteomes" id="UP001348098"/>
    </source>
</evidence>
<sequence>MKKPIVRDSDGRFDREDIDAVVHIRSRRRCQLERRGADPVAVALHLLAETGDAPGWDAGMDSYGPEAA</sequence>
<name>A0ABU6AZ26_9NOCA</name>
<dbReference type="Proteomes" id="UP001348098">
    <property type="component" value="Unassembled WGS sequence"/>
</dbReference>
<evidence type="ECO:0000313" key="1">
    <source>
        <dbReference type="EMBL" id="MEB3512746.1"/>
    </source>
</evidence>